<sequence>MTNLLTILAILFIALIVLVPLIEKFAPHPSPEQQANIRRWILPLVGLSLVLALFKSFMS</sequence>
<accession>A0ABS6VU35</accession>
<evidence type="ECO:0000313" key="3">
    <source>
        <dbReference type="Proteomes" id="UP001166291"/>
    </source>
</evidence>
<comment type="caution">
    <text evidence="2">The sequence shown here is derived from an EMBL/GenBank/DDBJ whole genome shotgun (WGS) entry which is preliminary data.</text>
</comment>
<reference evidence="2" key="1">
    <citation type="submission" date="2021-07" db="EMBL/GenBank/DDBJ databases">
        <title>Zhongshania sp. CAU 1632 isolated from seawater.</title>
        <authorList>
            <person name="Kim W."/>
        </authorList>
    </citation>
    <scope>NUCLEOTIDE SEQUENCE</scope>
    <source>
        <strain evidence="2">CAU 1632</strain>
    </source>
</reference>
<keyword evidence="1" id="KW-0812">Transmembrane</keyword>
<dbReference type="RefSeq" id="WP_219044060.1">
    <property type="nucleotide sequence ID" value="NZ_JAHWDQ010000003.1"/>
</dbReference>
<keyword evidence="3" id="KW-1185">Reference proteome</keyword>
<gene>
    <name evidence="2" type="ORF">KXJ70_13655</name>
</gene>
<organism evidence="2 3">
    <name type="scientific">Zhongshania aquimaris</name>
    <dbReference type="NCBI Taxonomy" id="2857107"/>
    <lineage>
        <taxon>Bacteria</taxon>
        <taxon>Pseudomonadati</taxon>
        <taxon>Pseudomonadota</taxon>
        <taxon>Gammaproteobacteria</taxon>
        <taxon>Cellvibrionales</taxon>
        <taxon>Spongiibacteraceae</taxon>
        <taxon>Zhongshania</taxon>
    </lineage>
</organism>
<evidence type="ECO:0000256" key="1">
    <source>
        <dbReference type="SAM" id="Phobius"/>
    </source>
</evidence>
<name>A0ABS6VU35_9GAMM</name>
<protein>
    <submittedName>
        <fullName evidence="2">Uncharacterized protein</fullName>
    </submittedName>
</protein>
<feature type="transmembrane region" description="Helical" evidence="1">
    <location>
        <begin position="40"/>
        <end position="58"/>
    </location>
</feature>
<evidence type="ECO:0000313" key="2">
    <source>
        <dbReference type="EMBL" id="MBW2941837.1"/>
    </source>
</evidence>
<proteinExistence type="predicted"/>
<keyword evidence="1" id="KW-0472">Membrane</keyword>
<keyword evidence="1" id="KW-1133">Transmembrane helix</keyword>
<dbReference type="Proteomes" id="UP001166291">
    <property type="component" value="Unassembled WGS sequence"/>
</dbReference>
<dbReference type="EMBL" id="JAHWDQ010000003">
    <property type="protein sequence ID" value="MBW2941837.1"/>
    <property type="molecule type" value="Genomic_DNA"/>
</dbReference>